<feature type="compositionally biased region" description="Basic and acidic residues" evidence="1">
    <location>
        <begin position="71"/>
        <end position="82"/>
    </location>
</feature>
<feature type="region of interest" description="Disordered" evidence="1">
    <location>
        <begin position="1"/>
        <end position="82"/>
    </location>
</feature>
<feature type="non-terminal residue" evidence="2">
    <location>
        <position position="142"/>
    </location>
</feature>
<sequence>MPFAPLPAPSKRPKDPPQPHGTAADPGTFPAPLLGGPGRLQSPPCVRDSCCSSAAPTCEQRPSSSCASSKSEAESSAHTNDNWHFRGWQEKLNPSARCPFQPWPQIHRLAALSSLGHADAIGRIAPAQEALRSKRGAKATCF</sequence>
<keyword evidence="3" id="KW-1185">Reference proteome</keyword>
<evidence type="ECO:0000256" key="1">
    <source>
        <dbReference type="SAM" id="MobiDB-lite"/>
    </source>
</evidence>
<gene>
    <name evidence="2" type="ORF">DV515_00018600</name>
</gene>
<dbReference type="Proteomes" id="UP000276834">
    <property type="component" value="Unassembled WGS sequence"/>
</dbReference>
<accession>A0A3L8Q721</accession>
<comment type="caution">
    <text evidence="2">The sequence shown here is derived from an EMBL/GenBank/DDBJ whole genome shotgun (WGS) entry which is preliminary data.</text>
</comment>
<evidence type="ECO:0000313" key="3">
    <source>
        <dbReference type="Proteomes" id="UP000276834"/>
    </source>
</evidence>
<protein>
    <submittedName>
        <fullName evidence="2">Uncharacterized protein</fullName>
    </submittedName>
</protein>
<proteinExistence type="predicted"/>
<name>A0A3L8Q721_CHLGU</name>
<dbReference type="AlphaFoldDB" id="A0A3L8Q721"/>
<evidence type="ECO:0000313" key="2">
    <source>
        <dbReference type="EMBL" id="RLV63117.1"/>
    </source>
</evidence>
<feature type="compositionally biased region" description="Pro residues" evidence="1">
    <location>
        <begin position="1"/>
        <end position="10"/>
    </location>
</feature>
<reference evidence="2 3" key="1">
    <citation type="journal article" date="2018" name="Proc. R. Soc. B">
        <title>A non-coding region near Follistatin controls head colour polymorphism in the Gouldian finch.</title>
        <authorList>
            <person name="Toomey M.B."/>
            <person name="Marques C.I."/>
            <person name="Andrade P."/>
            <person name="Araujo P.M."/>
            <person name="Sabatino S."/>
            <person name="Gazda M.A."/>
            <person name="Afonso S."/>
            <person name="Lopes R.J."/>
            <person name="Corbo J.C."/>
            <person name="Carneiro M."/>
        </authorList>
    </citation>
    <scope>NUCLEOTIDE SEQUENCE [LARGE SCALE GENOMIC DNA]</scope>
    <source>
        <strain evidence="2">Red01</strain>
        <tissue evidence="2">Muscle</tissue>
    </source>
</reference>
<dbReference type="EMBL" id="QUSF01003825">
    <property type="protein sequence ID" value="RLV63117.1"/>
    <property type="molecule type" value="Genomic_DNA"/>
</dbReference>
<organism evidence="2 3">
    <name type="scientific">Chloebia gouldiae</name>
    <name type="common">Gouldian finch</name>
    <name type="synonym">Erythrura gouldiae</name>
    <dbReference type="NCBI Taxonomy" id="44316"/>
    <lineage>
        <taxon>Eukaryota</taxon>
        <taxon>Metazoa</taxon>
        <taxon>Chordata</taxon>
        <taxon>Craniata</taxon>
        <taxon>Vertebrata</taxon>
        <taxon>Euteleostomi</taxon>
        <taxon>Archelosauria</taxon>
        <taxon>Archosauria</taxon>
        <taxon>Dinosauria</taxon>
        <taxon>Saurischia</taxon>
        <taxon>Theropoda</taxon>
        <taxon>Coelurosauria</taxon>
        <taxon>Aves</taxon>
        <taxon>Neognathae</taxon>
        <taxon>Neoaves</taxon>
        <taxon>Telluraves</taxon>
        <taxon>Australaves</taxon>
        <taxon>Passeriformes</taxon>
        <taxon>Passeroidea</taxon>
        <taxon>Passeridae</taxon>
        <taxon>Chloebia</taxon>
    </lineage>
</organism>